<name>A0A7V8FQC4_9BURK</name>
<comment type="subcellular location">
    <subcellularLocation>
        <location evidence="1">Cell inner membrane</location>
        <topology evidence="1">Multi-pass membrane protein</topology>
    </subcellularLocation>
</comment>
<accession>A0A7V8FQC4</accession>
<feature type="domain" description="Type II secretion system protein GspF" evidence="9">
    <location>
        <begin position="2"/>
        <end position="110"/>
    </location>
</feature>
<evidence type="ECO:0000313" key="11">
    <source>
        <dbReference type="Proteomes" id="UP000461670"/>
    </source>
</evidence>
<evidence type="ECO:0000256" key="1">
    <source>
        <dbReference type="ARBA" id="ARBA00004429"/>
    </source>
</evidence>
<keyword evidence="3" id="KW-1003">Cell membrane</keyword>
<dbReference type="InterPro" id="IPR018076">
    <property type="entry name" value="T2SS_GspF_dom"/>
</dbReference>
<feature type="transmembrane region" description="Helical" evidence="8">
    <location>
        <begin position="87"/>
        <end position="109"/>
    </location>
</feature>
<evidence type="ECO:0000256" key="6">
    <source>
        <dbReference type="ARBA" id="ARBA00022989"/>
    </source>
</evidence>
<dbReference type="InterPro" id="IPR042094">
    <property type="entry name" value="T2SS_GspF_sf"/>
</dbReference>
<dbReference type="GO" id="GO:0015628">
    <property type="term" value="P:protein secretion by the type II secretion system"/>
    <property type="evidence" value="ECO:0007669"/>
    <property type="project" value="TreeGrafter"/>
</dbReference>
<evidence type="ECO:0000256" key="5">
    <source>
        <dbReference type="ARBA" id="ARBA00022692"/>
    </source>
</evidence>
<protein>
    <submittedName>
        <fullName evidence="10">Putative type II secretion system protein F</fullName>
    </submittedName>
</protein>
<feature type="transmembrane region" description="Helical" evidence="8">
    <location>
        <begin position="129"/>
        <end position="156"/>
    </location>
</feature>
<dbReference type="GO" id="GO:0005886">
    <property type="term" value="C:plasma membrane"/>
    <property type="evidence" value="ECO:0007669"/>
    <property type="project" value="UniProtKB-SubCell"/>
</dbReference>
<dbReference type="FunFam" id="1.20.81.30:FF:000001">
    <property type="entry name" value="Type II secretion system protein F"/>
    <property type="match status" value="1"/>
</dbReference>
<dbReference type="EMBL" id="WNDQ01000012">
    <property type="protein sequence ID" value="KAF1022385.1"/>
    <property type="molecule type" value="Genomic_DNA"/>
</dbReference>
<evidence type="ECO:0000256" key="8">
    <source>
        <dbReference type="SAM" id="Phobius"/>
    </source>
</evidence>
<keyword evidence="6 8" id="KW-1133">Transmembrane helix</keyword>
<dbReference type="PANTHER" id="PTHR30012:SF7">
    <property type="entry name" value="PROTEIN TRANSPORT PROTEIN HOFC HOMOLOG"/>
    <property type="match status" value="1"/>
</dbReference>
<dbReference type="InterPro" id="IPR003004">
    <property type="entry name" value="GspF/PilC"/>
</dbReference>
<feature type="transmembrane region" description="Helical" evidence="8">
    <location>
        <begin position="290"/>
        <end position="312"/>
    </location>
</feature>
<evidence type="ECO:0000256" key="2">
    <source>
        <dbReference type="ARBA" id="ARBA00005745"/>
    </source>
</evidence>
<dbReference type="PANTHER" id="PTHR30012">
    <property type="entry name" value="GENERAL SECRETION PATHWAY PROTEIN"/>
    <property type="match status" value="1"/>
</dbReference>
<dbReference type="Gene3D" id="1.20.81.30">
    <property type="entry name" value="Type II secretion system (T2SS), domain F"/>
    <property type="match status" value="2"/>
</dbReference>
<keyword evidence="4" id="KW-0997">Cell inner membrane</keyword>
<dbReference type="Proteomes" id="UP000461670">
    <property type="component" value="Unassembled WGS sequence"/>
</dbReference>
<comment type="caution">
    <text evidence="10">The sequence shown here is derived from an EMBL/GenBank/DDBJ whole genome shotgun (WGS) entry which is preliminary data.</text>
</comment>
<sequence length="321" mass="33823">MLQAFDIIARDHPVARLARVLAAIRTDVEAGLPLSAALRRHPQAFDALYADVVAAGELAGTLDTLLDRLASHLEKTEALKSRLRAALMYPAAVLAVALAVVAVIMAVVVPAFQDLFAAFGAELPVPTQAVIALSTWLVTHGWLMLALLVASAIAAWQAVRRSPRLRAALEHLLLRLPLAGALLRQSAVTRWTRTLATLFAAGVPLVEALACVGSACGNGRYHAATLRIRQDVAAGSSLSHAMAATRLFSPMALQMAAVGEESGALDRMLAKAADWHEAEVDSRIAGLASLVEPVLVVVLGLLVGGIVVAMYLPVFQLGQVV</sequence>
<evidence type="ECO:0000313" key="10">
    <source>
        <dbReference type="EMBL" id="KAF1022385.1"/>
    </source>
</evidence>
<gene>
    <name evidence="10" type="primary">gspF</name>
    <name evidence="10" type="ORF">GAK30_01169</name>
</gene>
<keyword evidence="7 8" id="KW-0472">Membrane</keyword>
<dbReference type="Pfam" id="PF00482">
    <property type="entry name" value="T2SSF"/>
    <property type="match status" value="2"/>
</dbReference>
<evidence type="ECO:0000256" key="4">
    <source>
        <dbReference type="ARBA" id="ARBA00022519"/>
    </source>
</evidence>
<reference evidence="11" key="1">
    <citation type="journal article" date="2020" name="MBio">
        <title>Horizontal gene transfer to a defensive symbiont with a reduced genome amongst a multipartite beetle microbiome.</title>
        <authorList>
            <person name="Waterworth S.C."/>
            <person name="Florez L.V."/>
            <person name="Rees E.R."/>
            <person name="Hertweck C."/>
            <person name="Kaltenpoth M."/>
            <person name="Kwan J.C."/>
        </authorList>
    </citation>
    <scope>NUCLEOTIDE SEQUENCE [LARGE SCALE GENOMIC DNA]</scope>
</reference>
<organism evidence="10 11">
    <name type="scientific">Paracidovorax wautersii</name>
    <dbReference type="NCBI Taxonomy" id="1177982"/>
    <lineage>
        <taxon>Bacteria</taxon>
        <taxon>Pseudomonadati</taxon>
        <taxon>Pseudomonadota</taxon>
        <taxon>Betaproteobacteria</taxon>
        <taxon>Burkholderiales</taxon>
        <taxon>Comamonadaceae</taxon>
        <taxon>Paracidovorax</taxon>
    </lineage>
</organism>
<evidence type="ECO:0000256" key="7">
    <source>
        <dbReference type="ARBA" id="ARBA00023136"/>
    </source>
</evidence>
<comment type="similarity">
    <text evidence="2">Belongs to the GSP F family.</text>
</comment>
<proteinExistence type="inferred from homology"/>
<evidence type="ECO:0000256" key="3">
    <source>
        <dbReference type="ARBA" id="ARBA00022475"/>
    </source>
</evidence>
<dbReference type="AlphaFoldDB" id="A0A7V8FQC4"/>
<feature type="domain" description="Type II secretion system protein GspF" evidence="9">
    <location>
        <begin position="191"/>
        <end position="313"/>
    </location>
</feature>
<keyword evidence="5 8" id="KW-0812">Transmembrane</keyword>
<evidence type="ECO:0000259" key="9">
    <source>
        <dbReference type="Pfam" id="PF00482"/>
    </source>
</evidence>